<name>A0A8S3E5T3_9BILA</name>
<dbReference type="EMBL" id="CAJOBI010229884">
    <property type="protein sequence ID" value="CAF5061972.1"/>
    <property type="molecule type" value="Genomic_DNA"/>
</dbReference>
<organism evidence="2 3">
    <name type="scientific">Rotaria magnacalcarata</name>
    <dbReference type="NCBI Taxonomy" id="392030"/>
    <lineage>
        <taxon>Eukaryota</taxon>
        <taxon>Metazoa</taxon>
        <taxon>Spiralia</taxon>
        <taxon>Gnathifera</taxon>
        <taxon>Rotifera</taxon>
        <taxon>Eurotatoria</taxon>
        <taxon>Bdelloidea</taxon>
        <taxon>Philodinida</taxon>
        <taxon>Philodinidae</taxon>
        <taxon>Rotaria</taxon>
    </lineage>
</organism>
<dbReference type="AlphaFoldDB" id="A0A8S3E5T3"/>
<feature type="region of interest" description="Disordered" evidence="1">
    <location>
        <begin position="1"/>
        <end position="25"/>
    </location>
</feature>
<comment type="caution">
    <text evidence="2">The sequence shown here is derived from an EMBL/GenBank/DDBJ whole genome shotgun (WGS) entry which is preliminary data.</text>
</comment>
<feature type="non-terminal residue" evidence="2">
    <location>
        <position position="25"/>
    </location>
</feature>
<proteinExistence type="predicted"/>
<accession>A0A8S3E5T3</accession>
<evidence type="ECO:0000313" key="2">
    <source>
        <dbReference type="EMBL" id="CAF5061972.1"/>
    </source>
</evidence>
<dbReference type="Proteomes" id="UP000676336">
    <property type="component" value="Unassembled WGS sequence"/>
</dbReference>
<evidence type="ECO:0000313" key="3">
    <source>
        <dbReference type="Proteomes" id="UP000676336"/>
    </source>
</evidence>
<sequence length="25" mass="2599">MHSHGSKPPAPPVGLPPAPSMIYDD</sequence>
<reference evidence="2" key="1">
    <citation type="submission" date="2021-02" db="EMBL/GenBank/DDBJ databases">
        <authorList>
            <person name="Nowell W R."/>
        </authorList>
    </citation>
    <scope>NUCLEOTIDE SEQUENCE</scope>
</reference>
<protein>
    <submittedName>
        <fullName evidence="2">Uncharacterized protein</fullName>
    </submittedName>
</protein>
<feature type="compositionally biased region" description="Pro residues" evidence="1">
    <location>
        <begin position="8"/>
        <end position="19"/>
    </location>
</feature>
<evidence type="ECO:0000256" key="1">
    <source>
        <dbReference type="SAM" id="MobiDB-lite"/>
    </source>
</evidence>
<gene>
    <name evidence="2" type="ORF">SMN809_LOCUS59813</name>
</gene>